<protein>
    <recommendedName>
        <fullName evidence="3">Cupin domain-containing protein</fullName>
    </recommendedName>
</protein>
<dbReference type="InterPro" id="IPR011051">
    <property type="entry name" value="RmlC_Cupin_sf"/>
</dbReference>
<dbReference type="OrthoDB" id="1119958at2"/>
<dbReference type="Gene3D" id="2.60.120.10">
    <property type="entry name" value="Jelly Rolls"/>
    <property type="match status" value="1"/>
</dbReference>
<organism evidence="1 2">
    <name type="scientific">Blastococcus aurantiacus</name>
    <dbReference type="NCBI Taxonomy" id="1550231"/>
    <lineage>
        <taxon>Bacteria</taxon>
        <taxon>Bacillati</taxon>
        <taxon>Actinomycetota</taxon>
        <taxon>Actinomycetes</taxon>
        <taxon>Geodermatophilales</taxon>
        <taxon>Geodermatophilaceae</taxon>
        <taxon>Blastococcus</taxon>
    </lineage>
</organism>
<dbReference type="EMBL" id="FNBT01000004">
    <property type="protein sequence ID" value="SDF47959.1"/>
    <property type="molecule type" value="Genomic_DNA"/>
</dbReference>
<name>A0A1G7LG69_9ACTN</name>
<dbReference type="AlphaFoldDB" id="A0A1G7LG69"/>
<keyword evidence="2" id="KW-1185">Reference proteome</keyword>
<dbReference type="RefSeq" id="WP_091766245.1">
    <property type="nucleotide sequence ID" value="NZ_FNBT01000004.1"/>
</dbReference>
<dbReference type="STRING" id="1550231.SAMN05660662_2274"/>
<accession>A0A1G7LG69</accession>
<sequence>MNTELDALPLEVHQGELVTRYTEWGEMGVRYARVPAGTDMSPVLEGLPGDRCPSPHWGVVLEGAVRLTSADGTEEVTRAGEAYYWPAGHTARMDEATAFLEIGPADAMRRFSEHAKAKLG</sequence>
<evidence type="ECO:0000313" key="1">
    <source>
        <dbReference type="EMBL" id="SDF47959.1"/>
    </source>
</evidence>
<dbReference type="Proteomes" id="UP000199406">
    <property type="component" value="Unassembled WGS sequence"/>
</dbReference>
<dbReference type="SUPFAM" id="SSF51182">
    <property type="entry name" value="RmlC-like cupins"/>
    <property type="match status" value="1"/>
</dbReference>
<dbReference type="InterPro" id="IPR014710">
    <property type="entry name" value="RmlC-like_jellyroll"/>
</dbReference>
<proteinExistence type="predicted"/>
<reference evidence="2" key="1">
    <citation type="submission" date="2016-10" db="EMBL/GenBank/DDBJ databases">
        <authorList>
            <person name="Varghese N."/>
            <person name="Submissions S."/>
        </authorList>
    </citation>
    <scope>NUCLEOTIDE SEQUENCE [LARGE SCALE GENOMIC DNA]</scope>
    <source>
        <strain evidence="2">DSM 44268</strain>
    </source>
</reference>
<gene>
    <name evidence="1" type="ORF">SAMN05660662_2274</name>
</gene>
<evidence type="ECO:0008006" key="3">
    <source>
        <dbReference type="Google" id="ProtNLM"/>
    </source>
</evidence>
<evidence type="ECO:0000313" key="2">
    <source>
        <dbReference type="Proteomes" id="UP000199406"/>
    </source>
</evidence>